<keyword evidence="11" id="KW-1185">Reference proteome</keyword>
<keyword evidence="3" id="KW-0949">S-adenosyl-L-methionine</keyword>
<keyword evidence="6" id="KW-0862">Zinc</keyword>
<dbReference type="Proteomes" id="UP000594262">
    <property type="component" value="Unplaced"/>
</dbReference>
<dbReference type="GO" id="GO:0008168">
    <property type="term" value="F:methyltransferase activity"/>
    <property type="evidence" value="ECO:0007669"/>
    <property type="project" value="UniProtKB-KW"/>
</dbReference>
<evidence type="ECO:0000256" key="1">
    <source>
        <dbReference type="ARBA" id="ARBA00022603"/>
    </source>
</evidence>
<dbReference type="Pfam" id="PF01753">
    <property type="entry name" value="zf-MYND"/>
    <property type="match status" value="1"/>
</dbReference>
<evidence type="ECO:0000256" key="4">
    <source>
        <dbReference type="ARBA" id="ARBA00022723"/>
    </source>
</evidence>
<dbReference type="SUPFAM" id="SSF82199">
    <property type="entry name" value="SET domain"/>
    <property type="match status" value="1"/>
</dbReference>
<dbReference type="EnsemblMetazoa" id="CLYHEMT012541.1">
    <property type="protein sequence ID" value="CLYHEMP012541.1"/>
    <property type="gene ID" value="CLYHEMG012541"/>
</dbReference>
<dbReference type="SMART" id="SM00317">
    <property type="entry name" value="SET"/>
    <property type="match status" value="1"/>
</dbReference>
<dbReference type="InterPro" id="IPR011990">
    <property type="entry name" value="TPR-like_helical_dom_sf"/>
</dbReference>
<dbReference type="SUPFAM" id="SSF144232">
    <property type="entry name" value="HIT/MYND zinc finger-like"/>
    <property type="match status" value="1"/>
</dbReference>
<keyword evidence="1" id="KW-0489">Methyltransferase</keyword>
<dbReference type="GeneID" id="136806926"/>
<evidence type="ECO:0000259" key="9">
    <source>
        <dbReference type="PROSITE" id="PS50865"/>
    </source>
</evidence>
<dbReference type="Gene3D" id="6.10.140.2220">
    <property type="match status" value="1"/>
</dbReference>
<dbReference type="Gene3D" id="2.170.270.10">
    <property type="entry name" value="SET domain"/>
    <property type="match status" value="1"/>
</dbReference>
<dbReference type="PROSITE" id="PS50280">
    <property type="entry name" value="SET"/>
    <property type="match status" value="1"/>
</dbReference>
<keyword evidence="4" id="KW-0479">Metal-binding</keyword>
<dbReference type="InterPro" id="IPR002893">
    <property type="entry name" value="Znf_MYND"/>
</dbReference>
<dbReference type="InterPro" id="IPR001214">
    <property type="entry name" value="SET_dom"/>
</dbReference>
<evidence type="ECO:0000256" key="2">
    <source>
        <dbReference type="ARBA" id="ARBA00022679"/>
    </source>
</evidence>
<evidence type="ECO:0008006" key="12">
    <source>
        <dbReference type="Google" id="ProtNLM"/>
    </source>
</evidence>
<proteinExistence type="predicted"/>
<keyword evidence="5 7" id="KW-0863">Zinc-finger</keyword>
<dbReference type="FunFam" id="2.170.270.10:FF:000013">
    <property type="entry name" value="Histone-lysine N-methyltransferase SMYD1 isoform 1"/>
    <property type="match status" value="1"/>
</dbReference>
<evidence type="ECO:0000313" key="11">
    <source>
        <dbReference type="Proteomes" id="UP000594262"/>
    </source>
</evidence>
<evidence type="ECO:0000256" key="3">
    <source>
        <dbReference type="ARBA" id="ARBA00022691"/>
    </source>
</evidence>
<dbReference type="Pfam" id="PF00856">
    <property type="entry name" value="SET"/>
    <property type="match status" value="1"/>
</dbReference>
<dbReference type="RefSeq" id="XP_066919594.1">
    <property type="nucleotide sequence ID" value="XM_067063493.1"/>
</dbReference>
<feature type="domain" description="SET" evidence="8">
    <location>
        <begin position="5"/>
        <end position="237"/>
    </location>
</feature>
<evidence type="ECO:0000259" key="8">
    <source>
        <dbReference type="PROSITE" id="PS50280"/>
    </source>
</evidence>
<organism evidence="10 11">
    <name type="scientific">Clytia hemisphaerica</name>
    <dbReference type="NCBI Taxonomy" id="252671"/>
    <lineage>
        <taxon>Eukaryota</taxon>
        <taxon>Metazoa</taxon>
        <taxon>Cnidaria</taxon>
        <taxon>Hydrozoa</taxon>
        <taxon>Hydroidolina</taxon>
        <taxon>Leptothecata</taxon>
        <taxon>Obeliida</taxon>
        <taxon>Clytiidae</taxon>
        <taxon>Clytia</taxon>
    </lineage>
</organism>
<dbReference type="Gene3D" id="1.10.220.160">
    <property type="match status" value="1"/>
</dbReference>
<reference evidence="10" key="1">
    <citation type="submission" date="2021-01" db="UniProtKB">
        <authorList>
            <consortium name="EnsemblMetazoa"/>
        </authorList>
    </citation>
    <scope>IDENTIFICATION</scope>
</reference>
<dbReference type="GO" id="GO:0032259">
    <property type="term" value="P:methylation"/>
    <property type="evidence" value="ECO:0007669"/>
    <property type="project" value="UniProtKB-KW"/>
</dbReference>
<keyword evidence="2" id="KW-0808">Transferase</keyword>
<dbReference type="PANTHER" id="PTHR12197">
    <property type="entry name" value="HISTONE-LYSINE N-METHYLTRANSFERASE SMYD"/>
    <property type="match status" value="1"/>
</dbReference>
<evidence type="ECO:0000256" key="5">
    <source>
        <dbReference type="ARBA" id="ARBA00022771"/>
    </source>
</evidence>
<evidence type="ECO:0000256" key="7">
    <source>
        <dbReference type="PROSITE-ProRule" id="PRU00134"/>
    </source>
</evidence>
<dbReference type="PANTHER" id="PTHR12197:SF251">
    <property type="entry name" value="EG:BACR7C10.4 PROTEIN"/>
    <property type="match status" value="1"/>
</dbReference>
<accession>A0A7M5VA76</accession>
<sequence>MVKFENFEIFESESKGKGLRAITHIDAGEEILHEEPLVYTLMNAKCRGGRCDYCFSEDRKLFKCSKCKFVSYCGRECQSGDWKIHKHECKCLVKVAPKQPPDICRLVSHLLFKYYTSNKKTSANPSEIEALTDNRGRVTNSRKEAFFTFSGVLFDYLKGCTFTDDADIYGLLCRISSNSFTITNSELNSLGTGLYKTSSFLNHSCDPNVVAIFNGTKIHIRTIKEVQEGEELFLSYINLLATTKHRQSELMDGYMFTCSCSKCNGNGFSDLMMLSMKCPQCTCLQSLDTQSERSCGCDKKCERNKSAMLKALDCMDSLEALYNSINVIPTPDQHKKLELKICKGRQLLGHCNIALLHAYEVGMDGCLDYSDWKGALEYGKKLEKLYLVYLTKNHPSIGLHYFKQGKLELQMENLREGISYFEKAMKILCISHGEKHELVVLLQETLQSALIEINCEQFGHVENMMKMEEQ</sequence>
<dbReference type="InterPro" id="IPR046341">
    <property type="entry name" value="SET_dom_sf"/>
</dbReference>
<dbReference type="Gene3D" id="1.25.40.10">
    <property type="entry name" value="Tetratricopeptide repeat domain"/>
    <property type="match status" value="1"/>
</dbReference>
<name>A0A7M5VA76_9CNID</name>
<dbReference type="InterPro" id="IPR050869">
    <property type="entry name" value="H3K4_H4K5_MeTrfase"/>
</dbReference>
<feature type="domain" description="MYND-type" evidence="9">
    <location>
        <begin position="51"/>
        <end position="89"/>
    </location>
</feature>
<protein>
    <recommendedName>
        <fullName evidence="12">SET and MYND domain containing protein</fullName>
    </recommendedName>
</protein>
<dbReference type="PROSITE" id="PS50865">
    <property type="entry name" value="ZF_MYND_2"/>
    <property type="match status" value="1"/>
</dbReference>
<dbReference type="OrthoDB" id="265717at2759"/>
<dbReference type="GO" id="GO:0008270">
    <property type="term" value="F:zinc ion binding"/>
    <property type="evidence" value="ECO:0007669"/>
    <property type="project" value="UniProtKB-KW"/>
</dbReference>
<dbReference type="AlphaFoldDB" id="A0A7M5VA76"/>
<evidence type="ECO:0000256" key="6">
    <source>
        <dbReference type="ARBA" id="ARBA00022833"/>
    </source>
</evidence>
<evidence type="ECO:0000313" key="10">
    <source>
        <dbReference type="EnsemblMetazoa" id="CLYHEMP012541.1"/>
    </source>
</evidence>
<dbReference type="GO" id="GO:0005634">
    <property type="term" value="C:nucleus"/>
    <property type="evidence" value="ECO:0007669"/>
    <property type="project" value="TreeGrafter"/>
</dbReference>